<name>A0A1I1V414_9ACTN</name>
<protein>
    <submittedName>
        <fullName evidence="3">TrwC relaxase</fullName>
    </submittedName>
</protein>
<organism evidence="3 4">
    <name type="scientific">Streptomyces aidingensis</name>
    <dbReference type="NCBI Taxonomy" id="910347"/>
    <lineage>
        <taxon>Bacteria</taxon>
        <taxon>Bacillati</taxon>
        <taxon>Actinomycetota</taxon>
        <taxon>Actinomycetes</taxon>
        <taxon>Kitasatosporales</taxon>
        <taxon>Streptomycetaceae</taxon>
        <taxon>Streptomyces</taxon>
    </lineage>
</organism>
<feature type="domain" description="TrwC relaxase" evidence="2">
    <location>
        <begin position="47"/>
        <end position="351"/>
    </location>
</feature>
<dbReference type="RefSeq" id="WP_139238478.1">
    <property type="nucleotide sequence ID" value="NZ_FOLM01000027.1"/>
</dbReference>
<dbReference type="InterPro" id="IPR014862">
    <property type="entry name" value="TrwC"/>
</dbReference>
<feature type="compositionally biased region" description="Pro residues" evidence="1">
    <location>
        <begin position="367"/>
        <end position="391"/>
    </location>
</feature>
<dbReference type="EMBL" id="FOLM01000027">
    <property type="protein sequence ID" value="SFD75040.1"/>
    <property type="molecule type" value="Genomic_DNA"/>
</dbReference>
<dbReference type="AlphaFoldDB" id="A0A1I1V414"/>
<feature type="region of interest" description="Disordered" evidence="1">
    <location>
        <begin position="356"/>
        <end position="391"/>
    </location>
</feature>
<evidence type="ECO:0000256" key="1">
    <source>
        <dbReference type="SAM" id="MobiDB-lite"/>
    </source>
</evidence>
<dbReference type="OrthoDB" id="4524286at2"/>
<keyword evidence="4" id="KW-1185">Reference proteome</keyword>
<reference evidence="3 4" key="1">
    <citation type="submission" date="2016-10" db="EMBL/GenBank/DDBJ databases">
        <authorList>
            <person name="de Groot N.N."/>
        </authorList>
    </citation>
    <scope>NUCLEOTIDE SEQUENCE [LARGE SCALE GENOMIC DNA]</scope>
    <source>
        <strain evidence="3 4">CGMCC 4.5739</strain>
    </source>
</reference>
<gene>
    <name evidence="3" type="ORF">SAMN05421773_12746</name>
</gene>
<evidence type="ECO:0000259" key="2">
    <source>
        <dbReference type="Pfam" id="PF08751"/>
    </source>
</evidence>
<evidence type="ECO:0000313" key="4">
    <source>
        <dbReference type="Proteomes" id="UP000199207"/>
    </source>
</evidence>
<dbReference type="Proteomes" id="UP000199207">
    <property type="component" value="Unassembled WGS sequence"/>
</dbReference>
<evidence type="ECO:0000313" key="3">
    <source>
        <dbReference type="EMBL" id="SFD75040.1"/>
    </source>
</evidence>
<proteinExistence type="predicted"/>
<dbReference type="NCBIfam" id="NF041492">
    <property type="entry name" value="MobF"/>
    <property type="match status" value="1"/>
</dbReference>
<dbReference type="Pfam" id="PF08751">
    <property type="entry name" value="TrwC"/>
    <property type="match status" value="1"/>
</dbReference>
<sequence length="391" mass="41226">MGWATPVYVAAQVEYRLTEQCGHDEDLEEDLVLPTADLPVPAPGGDLRWAGDGLAEVGLVPGRPVDPAAARLLMDGRHPGTGERLVVRKRHVHPAAKLPAAPLAAAVTEAARAAGGSAEELLRTVKVVARFARATRGLARDDGHALPVTDADTIAAAAGLALEDLYEAGELERARRASGWRIEVGLRGVDVVLDLPKSISLAYALADPATAAIIEASWLEAVGEAVDALQTWCAYGMAGHHGGGRTARRVETSGLLGWTVLHRTARPVPDPSGRPHPGDPHLHVHICLAHLARGTDGKWRTIAAGGKDLHRHARAANELAEARLREKLITRLGARFTREPGEAWELDGIPPGCARPSPAATSRCAWPPDPAPPPACARPPPCAPPAPSPPR</sequence>
<dbReference type="STRING" id="910347.SAMN05421773_12746"/>
<dbReference type="SUPFAM" id="SSF55464">
    <property type="entry name" value="Origin of replication-binding domain, RBD-like"/>
    <property type="match status" value="1"/>
</dbReference>
<accession>A0A1I1V414</accession>